<dbReference type="PANTHER" id="PTHR14303:SF0">
    <property type="entry name" value="DNA POLYMERASE DELTA SUBUNIT 4"/>
    <property type="match status" value="1"/>
</dbReference>
<feature type="region of interest" description="Disordered" evidence="1">
    <location>
        <begin position="1"/>
        <end position="80"/>
    </location>
</feature>
<proteinExistence type="predicted"/>
<reference evidence="3" key="1">
    <citation type="submission" date="2017-03" db="EMBL/GenBank/DDBJ databases">
        <authorList>
            <person name="Sharma R."/>
            <person name="Thines M."/>
        </authorList>
    </citation>
    <scope>NUCLEOTIDE SEQUENCE [LARGE SCALE GENOMIC DNA]</scope>
</reference>
<dbReference type="AlphaFoldDB" id="A0A1W5D0I7"/>
<evidence type="ECO:0000256" key="1">
    <source>
        <dbReference type="SAM" id="MobiDB-lite"/>
    </source>
</evidence>
<feature type="compositionally biased region" description="Polar residues" evidence="1">
    <location>
        <begin position="12"/>
        <end position="26"/>
    </location>
</feature>
<name>A0A1W5D0I7_9LECA</name>
<dbReference type="InterPro" id="IPR007218">
    <property type="entry name" value="DNA_pol_delta_4"/>
</dbReference>
<protein>
    <submittedName>
        <fullName evidence="2">DNA polymerase delta, subunit 4</fullName>
    </submittedName>
</protein>
<sequence>MPATRRKPSNPTPRAQQTLSFNTRSAKVTKPSLPASSKKLGKTQPLTKVIETQDDVTSPSLSEDVDAQIEEEPTTAESAIEQQAKKEIEVLKRSAEEERAAKVSEAQIKRYWKGKEDERKAPRVHQQDLSLNEKILRHFDLSSQYGPCIGIARMKRWKRAQNLGLEPPIEVLAVLLKEEGKNNTRAERAHVDELMSSRFIIN</sequence>
<dbReference type="Pfam" id="PF04081">
    <property type="entry name" value="DNA_pol_delta_4"/>
    <property type="match status" value="1"/>
</dbReference>
<evidence type="ECO:0000313" key="3">
    <source>
        <dbReference type="Proteomes" id="UP000192927"/>
    </source>
</evidence>
<dbReference type="PANTHER" id="PTHR14303">
    <property type="entry name" value="DNA POLYMERASE DELTA SUBUNIT 4"/>
    <property type="match status" value="1"/>
</dbReference>
<dbReference type="GO" id="GO:0006261">
    <property type="term" value="P:DNA-templated DNA replication"/>
    <property type="evidence" value="ECO:0007669"/>
    <property type="project" value="TreeGrafter"/>
</dbReference>
<dbReference type="EMBL" id="FWEW01001088">
    <property type="protein sequence ID" value="SLM36492.1"/>
    <property type="molecule type" value="Genomic_DNA"/>
</dbReference>
<keyword evidence="3" id="KW-1185">Reference proteome</keyword>
<dbReference type="GO" id="GO:0000731">
    <property type="term" value="P:DNA synthesis involved in DNA repair"/>
    <property type="evidence" value="ECO:0007669"/>
    <property type="project" value="InterPro"/>
</dbReference>
<evidence type="ECO:0000313" key="2">
    <source>
        <dbReference type="EMBL" id="SLM36492.1"/>
    </source>
</evidence>
<accession>A0A1W5D0I7</accession>
<dbReference type="GO" id="GO:0043625">
    <property type="term" value="C:delta DNA polymerase complex"/>
    <property type="evidence" value="ECO:0007669"/>
    <property type="project" value="TreeGrafter"/>
</dbReference>
<dbReference type="GO" id="GO:0003887">
    <property type="term" value="F:DNA-directed DNA polymerase activity"/>
    <property type="evidence" value="ECO:0007669"/>
    <property type="project" value="TreeGrafter"/>
</dbReference>
<dbReference type="Proteomes" id="UP000192927">
    <property type="component" value="Unassembled WGS sequence"/>
</dbReference>
<feature type="compositionally biased region" description="Acidic residues" evidence="1">
    <location>
        <begin position="63"/>
        <end position="74"/>
    </location>
</feature>
<organism evidence="2 3">
    <name type="scientific">Lasallia pustulata</name>
    <dbReference type="NCBI Taxonomy" id="136370"/>
    <lineage>
        <taxon>Eukaryota</taxon>
        <taxon>Fungi</taxon>
        <taxon>Dikarya</taxon>
        <taxon>Ascomycota</taxon>
        <taxon>Pezizomycotina</taxon>
        <taxon>Lecanoromycetes</taxon>
        <taxon>OSLEUM clade</taxon>
        <taxon>Umbilicariomycetidae</taxon>
        <taxon>Umbilicariales</taxon>
        <taxon>Umbilicariaceae</taxon>
        <taxon>Lasallia</taxon>
    </lineage>
</organism>